<evidence type="ECO:0000313" key="3">
    <source>
        <dbReference type="EMBL" id="PEH89200.1"/>
    </source>
</evidence>
<name>A0A2A7UV67_COMTR</name>
<keyword evidence="4" id="KW-1185">Reference proteome</keyword>
<dbReference type="EMBL" id="PDEA01000001">
    <property type="protein sequence ID" value="PEH89200.1"/>
    <property type="molecule type" value="Genomic_DNA"/>
</dbReference>
<organism evidence="3 4">
    <name type="scientific">Comamonas terrigena</name>
    <dbReference type="NCBI Taxonomy" id="32013"/>
    <lineage>
        <taxon>Bacteria</taxon>
        <taxon>Pseudomonadati</taxon>
        <taxon>Pseudomonadota</taxon>
        <taxon>Betaproteobacteria</taxon>
        <taxon>Burkholderiales</taxon>
        <taxon>Comamonadaceae</taxon>
        <taxon>Comamonas</taxon>
    </lineage>
</organism>
<evidence type="ECO:0008006" key="5">
    <source>
        <dbReference type="Google" id="ProtNLM"/>
    </source>
</evidence>
<feature type="chain" id="PRO_5012721382" description="Lipoprotein" evidence="2">
    <location>
        <begin position="21"/>
        <end position="198"/>
    </location>
</feature>
<evidence type="ECO:0000256" key="1">
    <source>
        <dbReference type="SAM" id="MobiDB-lite"/>
    </source>
</evidence>
<gene>
    <name evidence="3" type="ORF">CRM82_11860</name>
</gene>
<accession>A0A2A7UV67</accession>
<feature type="compositionally biased region" description="Basic and acidic residues" evidence="1">
    <location>
        <begin position="187"/>
        <end position="198"/>
    </location>
</feature>
<dbReference type="RefSeq" id="WP_066534690.1">
    <property type="nucleotide sequence ID" value="NZ_PDEA01000001.1"/>
</dbReference>
<dbReference type="AlphaFoldDB" id="A0A2A7UV67"/>
<protein>
    <recommendedName>
        <fullName evidence="5">Lipoprotein</fullName>
    </recommendedName>
</protein>
<keyword evidence="2" id="KW-0732">Signal</keyword>
<reference evidence="4" key="1">
    <citation type="submission" date="2017-09" db="EMBL/GenBank/DDBJ databases">
        <title>FDA dAtabase for Regulatory Grade micrObial Sequences (FDA-ARGOS): Supporting development and validation of Infectious Disease Dx tests.</title>
        <authorList>
            <person name="Minogue T."/>
            <person name="Wolcott M."/>
            <person name="Wasieloski L."/>
            <person name="Aguilar W."/>
            <person name="Moore D."/>
            <person name="Tallon L."/>
            <person name="Sadzewicz L."/>
            <person name="Ott S."/>
            <person name="Zhao X."/>
            <person name="Nagaraj S."/>
            <person name="Vavikolanu K."/>
            <person name="Aluvathingal J."/>
            <person name="Nadendla S."/>
            <person name="Sichtig H."/>
        </authorList>
    </citation>
    <scope>NUCLEOTIDE SEQUENCE [LARGE SCALE GENOMIC DNA]</scope>
    <source>
        <strain evidence="4">FDAARGOS_394</strain>
    </source>
</reference>
<dbReference type="OrthoDB" id="8795122at2"/>
<evidence type="ECO:0000313" key="4">
    <source>
        <dbReference type="Proteomes" id="UP000220246"/>
    </source>
</evidence>
<evidence type="ECO:0000256" key="2">
    <source>
        <dbReference type="SAM" id="SignalP"/>
    </source>
</evidence>
<dbReference type="PROSITE" id="PS51257">
    <property type="entry name" value="PROKAR_LIPOPROTEIN"/>
    <property type="match status" value="1"/>
</dbReference>
<dbReference type="Proteomes" id="UP000220246">
    <property type="component" value="Unassembled WGS sequence"/>
</dbReference>
<feature type="signal peptide" evidence="2">
    <location>
        <begin position="1"/>
        <end position="20"/>
    </location>
</feature>
<dbReference type="GeneID" id="80801307"/>
<proteinExistence type="predicted"/>
<feature type="region of interest" description="Disordered" evidence="1">
    <location>
        <begin position="168"/>
        <end position="198"/>
    </location>
</feature>
<sequence>MKFWLAGVLGALVVAGCASKQALVPQVQQGVDAKGVKTVTVAPERVQCSRPQCPTLAASWTAAKKGQAVLSIGLPNQQAAVTGADFHFGSGEVLRVRSRSQTAAMQQGYPATAFDVPLRTMERLAYSPRTWVRVYTEGGNVDETINSGEETSRAFTAMNYFMGGVEAATGQGPSADVNTGGLMDRLGLGEDKDKERNR</sequence>
<comment type="caution">
    <text evidence="3">The sequence shown here is derived from an EMBL/GenBank/DDBJ whole genome shotgun (WGS) entry which is preliminary data.</text>
</comment>